<evidence type="ECO:0000313" key="3">
    <source>
        <dbReference type="Proteomes" id="UP001589667"/>
    </source>
</evidence>
<evidence type="ECO:0008006" key="4">
    <source>
        <dbReference type="Google" id="ProtNLM"/>
    </source>
</evidence>
<organism evidence="2 3">
    <name type="scientific">Agromyces lapidis</name>
    <dbReference type="NCBI Taxonomy" id="279574"/>
    <lineage>
        <taxon>Bacteria</taxon>
        <taxon>Bacillati</taxon>
        <taxon>Actinomycetota</taxon>
        <taxon>Actinomycetes</taxon>
        <taxon>Micrococcales</taxon>
        <taxon>Microbacteriaceae</taxon>
        <taxon>Agromyces</taxon>
    </lineage>
</organism>
<feature type="transmembrane region" description="Helical" evidence="1">
    <location>
        <begin position="33"/>
        <end position="57"/>
    </location>
</feature>
<dbReference type="RefSeq" id="WP_157422614.1">
    <property type="nucleotide sequence ID" value="NZ_BAAANI010000002.1"/>
</dbReference>
<keyword evidence="3" id="KW-1185">Reference proteome</keyword>
<protein>
    <recommendedName>
        <fullName evidence="4">Integral membrane protein</fullName>
    </recommendedName>
</protein>
<keyword evidence="1" id="KW-0812">Transmembrane</keyword>
<evidence type="ECO:0000256" key="1">
    <source>
        <dbReference type="SAM" id="Phobius"/>
    </source>
</evidence>
<name>A0ABV5SQQ9_9MICO</name>
<comment type="caution">
    <text evidence="2">The sequence shown here is derived from an EMBL/GenBank/DDBJ whole genome shotgun (WGS) entry which is preliminary data.</text>
</comment>
<gene>
    <name evidence="2" type="ORF">ACFFQV_10290</name>
</gene>
<proteinExistence type="predicted"/>
<sequence>MIEWFAWVQLAVAVTAGLLCLVLGFAGRVPSDLTLGALAVVELLILVQIVIAIAAPAFGNSPTGSALEFWVYLVSAALLPPAAAFWALLERNRWSTVVLGVAALSVGVMVYRMLQIWTVQSV</sequence>
<feature type="transmembrane region" description="Helical" evidence="1">
    <location>
        <begin position="6"/>
        <end position="26"/>
    </location>
</feature>
<accession>A0ABV5SQQ9</accession>
<evidence type="ECO:0000313" key="2">
    <source>
        <dbReference type="EMBL" id="MFB9642675.1"/>
    </source>
</evidence>
<keyword evidence="1" id="KW-1133">Transmembrane helix</keyword>
<dbReference type="EMBL" id="JBHMBL010000002">
    <property type="protein sequence ID" value="MFB9642675.1"/>
    <property type="molecule type" value="Genomic_DNA"/>
</dbReference>
<feature type="transmembrane region" description="Helical" evidence="1">
    <location>
        <begin position="96"/>
        <end position="114"/>
    </location>
</feature>
<feature type="transmembrane region" description="Helical" evidence="1">
    <location>
        <begin position="69"/>
        <end position="89"/>
    </location>
</feature>
<keyword evidence="1" id="KW-0472">Membrane</keyword>
<reference evidence="2 3" key="1">
    <citation type="submission" date="2024-09" db="EMBL/GenBank/DDBJ databases">
        <authorList>
            <person name="Sun Q."/>
            <person name="Mori K."/>
        </authorList>
    </citation>
    <scope>NUCLEOTIDE SEQUENCE [LARGE SCALE GENOMIC DNA]</scope>
    <source>
        <strain evidence="2 3">JCM 14321</strain>
    </source>
</reference>
<dbReference type="Proteomes" id="UP001589667">
    <property type="component" value="Unassembled WGS sequence"/>
</dbReference>